<evidence type="ECO:0000259" key="2">
    <source>
        <dbReference type="PROSITE" id="PS51832"/>
    </source>
</evidence>
<evidence type="ECO:0000256" key="1">
    <source>
        <dbReference type="SAM" id="Coils"/>
    </source>
</evidence>
<comment type="caution">
    <text evidence="3">The sequence shown here is derived from an EMBL/GenBank/DDBJ whole genome shotgun (WGS) entry which is preliminary data.</text>
</comment>
<keyword evidence="1" id="KW-0175">Coiled coil</keyword>
<dbReference type="PROSITE" id="PS51832">
    <property type="entry name" value="HD_GYP"/>
    <property type="match status" value="1"/>
</dbReference>
<proteinExistence type="predicted"/>
<dbReference type="InterPro" id="IPR003607">
    <property type="entry name" value="HD/PDEase_dom"/>
</dbReference>
<reference evidence="3" key="1">
    <citation type="journal article" date="2020" name="mSystems">
        <title>Genome- and Community-Level Interaction Insights into Carbon Utilization and Element Cycling Functions of Hydrothermarchaeota in Hydrothermal Sediment.</title>
        <authorList>
            <person name="Zhou Z."/>
            <person name="Liu Y."/>
            <person name="Xu W."/>
            <person name="Pan J."/>
            <person name="Luo Z.H."/>
            <person name="Li M."/>
        </authorList>
    </citation>
    <scope>NUCLEOTIDE SEQUENCE [LARGE SCALE GENOMIC DNA]</scope>
    <source>
        <strain evidence="3">SpSt-609</strain>
    </source>
</reference>
<dbReference type="InterPro" id="IPR037522">
    <property type="entry name" value="HD_GYP_dom"/>
</dbReference>
<dbReference type="SMART" id="SM00471">
    <property type="entry name" value="HDc"/>
    <property type="match status" value="1"/>
</dbReference>
<name>A0A7C4CE99_9BACT</name>
<dbReference type="EMBL" id="DSZY01000038">
    <property type="protein sequence ID" value="HGU41147.1"/>
    <property type="molecule type" value="Genomic_DNA"/>
</dbReference>
<organism evidence="3">
    <name type="scientific">Fervidobacterium thailandense</name>
    <dbReference type="NCBI Taxonomy" id="1008305"/>
    <lineage>
        <taxon>Bacteria</taxon>
        <taxon>Thermotogati</taxon>
        <taxon>Thermotogota</taxon>
        <taxon>Thermotogae</taxon>
        <taxon>Thermotogales</taxon>
        <taxon>Fervidobacteriaceae</taxon>
        <taxon>Fervidobacterium</taxon>
    </lineage>
</organism>
<dbReference type="CDD" id="cd00077">
    <property type="entry name" value="HDc"/>
    <property type="match status" value="1"/>
</dbReference>
<dbReference type="NCBIfam" id="TIGR00277">
    <property type="entry name" value="HDIG"/>
    <property type="match status" value="1"/>
</dbReference>
<dbReference type="Gene3D" id="1.10.3210.10">
    <property type="entry name" value="Hypothetical protein af1432"/>
    <property type="match status" value="1"/>
</dbReference>
<sequence length="285" mass="32642">MRKTSQRGEFSEDVLPDSRIDEVRALLKEYQELRTELSAAMEELRASNENLQESYRTLEELSAKLEDTYMSFARQLALIAESYDEETGNHTERVGGLSAYLAKKLGLPSEFVYKIRLFAPLHDIGKIRIPKELINKTSNLSSEEFEEMKKHTIYGAMILGDSDYFDVARKIALYHHEKYDGSGYPFGLKGEEIPIEARIVALVDVYDALCSHRPYKEALTHEEALEIIAKGDGRTRPEHFDPELLKIFVENSKQINELWNNLNKRGLNVVDTKEVVKCAQHLLTS</sequence>
<dbReference type="PANTHER" id="PTHR45228:SF8">
    <property type="entry name" value="TWO-COMPONENT RESPONSE REGULATOR-RELATED"/>
    <property type="match status" value="1"/>
</dbReference>
<accession>A0A7C4CE99</accession>
<evidence type="ECO:0000313" key="3">
    <source>
        <dbReference type="EMBL" id="HGU41147.1"/>
    </source>
</evidence>
<protein>
    <submittedName>
        <fullName evidence="3">HD domain-containing protein</fullName>
    </submittedName>
</protein>
<dbReference type="AlphaFoldDB" id="A0A7C4CE99"/>
<dbReference type="PANTHER" id="PTHR45228">
    <property type="entry name" value="CYCLIC DI-GMP PHOSPHODIESTERASE TM_0186-RELATED"/>
    <property type="match status" value="1"/>
</dbReference>
<feature type="domain" description="HD-GYP" evidence="2">
    <location>
        <begin position="65"/>
        <end position="264"/>
    </location>
</feature>
<dbReference type="InterPro" id="IPR006675">
    <property type="entry name" value="HDIG_dom"/>
</dbReference>
<feature type="coiled-coil region" evidence="1">
    <location>
        <begin position="20"/>
        <end position="68"/>
    </location>
</feature>
<dbReference type="SUPFAM" id="SSF109604">
    <property type="entry name" value="HD-domain/PDEase-like"/>
    <property type="match status" value="1"/>
</dbReference>
<dbReference type="Pfam" id="PF13487">
    <property type="entry name" value="HD_5"/>
    <property type="match status" value="1"/>
</dbReference>
<gene>
    <name evidence="3" type="ORF">ENT77_08125</name>
</gene>
<dbReference type="InterPro" id="IPR052020">
    <property type="entry name" value="Cyclic_di-GMP/3'3'-cGAMP_PDE"/>
</dbReference>